<protein>
    <submittedName>
        <fullName evidence="1">Uncharacterized protein</fullName>
    </submittedName>
</protein>
<evidence type="ECO:0000313" key="1">
    <source>
        <dbReference type="EMBL" id="GBM20894.1"/>
    </source>
</evidence>
<dbReference type="AlphaFoldDB" id="A0A4Y2DZ12"/>
<gene>
    <name evidence="1" type="ORF">AVEN_266597_1</name>
</gene>
<accession>A0A4Y2DZ12</accession>
<sequence length="129" mass="14771">MTKILYSSTDWSEEKQLKLNGAEAVNETIQNKRKGKLFEGTVHFQDNTRITDAKKTINLLTKISMGRTSSKTYSVNSDISPCDSRIFDPLKITEKRTEVTRKYRTPKKQSRLSTFKSHGLELFGVPLEL</sequence>
<reference evidence="1 2" key="1">
    <citation type="journal article" date="2019" name="Sci. Rep.">
        <title>Orb-weaving spider Araneus ventricosus genome elucidates the spidroin gene catalogue.</title>
        <authorList>
            <person name="Kono N."/>
            <person name="Nakamura H."/>
            <person name="Ohtoshi R."/>
            <person name="Moran D.A.P."/>
            <person name="Shinohara A."/>
            <person name="Yoshida Y."/>
            <person name="Fujiwara M."/>
            <person name="Mori M."/>
            <person name="Tomita M."/>
            <person name="Arakawa K."/>
        </authorList>
    </citation>
    <scope>NUCLEOTIDE SEQUENCE [LARGE SCALE GENOMIC DNA]</scope>
</reference>
<dbReference type="EMBL" id="BGPR01090832">
    <property type="protein sequence ID" value="GBM20894.1"/>
    <property type="molecule type" value="Genomic_DNA"/>
</dbReference>
<dbReference type="Proteomes" id="UP000499080">
    <property type="component" value="Unassembled WGS sequence"/>
</dbReference>
<evidence type="ECO:0000313" key="2">
    <source>
        <dbReference type="Proteomes" id="UP000499080"/>
    </source>
</evidence>
<proteinExistence type="predicted"/>
<name>A0A4Y2DZ12_ARAVE</name>
<organism evidence="1 2">
    <name type="scientific">Araneus ventricosus</name>
    <name type="common">Orbweaver spider</name>
    <name type="synonym">Epeira ventricosa</name>
    <dbReference type="NCBI Taxonomy" id="182803"/>
    <lineage>
        <taxon>Eukaryota</taxon>
        <taxon>Metazoa</taxon>
        <taxon>Ecdysozoa</taxon>
        <taxon>Arthropoda</taxon>
        <taxon>Chelicerata</taxon>
        <taxon>Arachnida</taxon>
        <taxon>Araneae</taxon>
        <taxon>Araneomorphae</taxon>
        <taxon>Entelegynae</taxon>
        <taxon>Araneoidea</taxon>
        <taxon>Araneidae</taxon>
        <taxon>Araneus</taxon>
    </lineage>
</organism>
<keyword evidence="2" id="KW-1185">Reference proteome</keyword>
<comment type="caution">
    <text evidence="1">The sequence shown here is derived from an EMBL/GenBank/DDBJ whole genome shotgun (WGS) entry which is preliminary data.</text>
</comment>